<dbReference type="RefSeq" id="XP_001903783.1">
    <property type="nucleotide sequence ID" value="XM_001903748.1"/>
</dbReference>
<evidence type="ECO:0000313" key="4">
    <source>
        <dbReference type="EMBL" id="CAP61559.1"/>
    </source>
</evidence>
<name>B2ADP4_PODAN</name>
<dbReference type="Pfam" id="PF00293">
    <property type="entry name" value="NUDIX"/>
    <property type="match status" value="1"/>
</dbReference>
<gene>
    <name evidence="4" type="ORF">PODANS_4_1650</name>
</gene>
<proteinExistence type="predicted"/>
<dbReference type="InterPro" id="IPR015797">
    <property type="entry name" value="NUDIX_hydrolase-like_dom_sf"/>
</dbReference>
<feature type="domain" description="Nudix hydrolase" evidence="3">
    <location>
        <begin position="102"/>
        <end position="248"/>
    </location>
</feature>
<feature type="compositionally biased region" description="Low complexity" evidence="2">
    <location>
        <begin position="56"/>
        <end position="66"/>
    </location>
</feature>
<dbReference type="HOGENOM" id="CLU_062658_0_2_1"/>
<dbReference type="GO" id="GO:0006753">
    <property type="term" value="P:nucleoside phosphate metabolic process"/>
    <property type="evidence" value="ECO:0007669"/>
    <property type="project" value="TreeGrafter"/>
</dbReference>
<feature type="region of interest" description="Disordered" evidence="2">
    <location>
        <begin position="47"/>
        <end position="69"/>
    </location>
</feature>
<dbReference type="InterPro" id="IPR020084">
    <property type="entry name" value="NUDIX_hydrolase_CS"/>
</dbReference>
<dbReference type="SUPFAM" id="SSF55811">
    <property type="entry name" value="Nudix"/>
    <property type="match status" value="1"/>
</dbReference>
<evidence type="ECO:0000256" key="1">
    <source>
        <dbReference type="ARBA" id="ARBA00022801"/>
    </source>
</evidence>
<dbReference type="PANTHER" id="PTHR11839">
    <property type="entry name" value="UDP/ADP-SUGAR PYROPHOSPHATASE"/>
    <property type="match status" value="1"/>
</dbReference>
<dbReference type="OrthoDB" id="10249920at2759"/>
<organism evidence="4">
    <name type="scientific">Podospora anserina (strain S / ATCC MYA-4624 / DSM 980 / FGSC 10383)</name>
    <name type="common">Pleurage anserina</name>
    <dbReference type="NCBI Taxonomy" id="515849"/>
    <lineage>
        <taxon>Eukaryota</taxon>
        <taxon>Fungi</taxon>
        <taxon>Dikarya</taxon>
        <taxon>Ascomycota</taxon>
        <taxon>Pezizomycotina</taxon>
        <taxon>Sordariomycetes</taxon>
        <taxon>Sordariomycetidae</taxon>
        <taxon>Sordariales</taxon>
        <taxon>Podosporaceae</taxon>
        <taxon>Podospora</taxon>
        <taxon>Podospora anserina</taxon>
    </lineage>
</organism>
<evidence type="ECO:0000259" key="3">
    <source>
        <dbReference type="PROSITE" id="PS51462"/>
    </source>
</evidence>
<dbReference type="PANTHER" id="PTHR11839:SF1">
    <property type="entry name" value="ADP-SUGAR PYROPHOSPHATASE"/>
    <property type="match status" value="1"/>
</dbReference>
<dbReference type="InterPro" id="IPR000086">
    <property type="entry name" value="NUDIX_hydrolase_dom"/>
</dbReference>
<keyword evidence="6" id="KW-1185">Reference proteome</keyword>
<protein>
    <submittedName>
        <fullName evidence="5">ADP-ribose pyrophosphatase</fullName>
    </submittedName>
    <submittedName>
        <fullName evidence="4">Podospora anserina S mat+ genomic DNA chromosome 4, supercontig 1</fullName>
    </submittedName>
</protein>
<dbReference type="Gene3D" id="3.90.79.10">
    <property type="entry name" value="Nucleoside Triphosphate Pyrophosphohydrolase"/>
    <property type="match status" value="1"/>
</dbReference>
<dbReference type="AlphaFoldDB" id="B2ADP4"/>
<evidence type="ECO:0000256" key="2">
    <source>
        <dbReference type="SAM" id="MobiDB-lite"/>
    </source>
</evidence>
<dbReference type="STRING" id="515849.B2ADP4"/>
<dbReference type="GO" id="GO:0005634">
    <property type="term" value="C:nucleus"/>
    <property type="evidence" value="ECO:0007669"/>
    <property type="project" value="TreeGrafter"/>
</dbReference>
<evidence type="ECO:0000313" key="5">
    <source>
        <dbReference type="EMBL" id="CDP27913.1"/>
    </source>
</evidence>
<accession>B2ADP4</accession>
<dbReference type="EMBL" id="FO904939">
    <property type="protein sequence ID" value="CDP27913.1"/>
    <property type="molecule type" value="Genomic_DNA"/>
</dbReference>
<dbReference type="GO" id="GO:0019693">
    <property type="term" value="P:ribose phosphate metabolic process"/>
    <property type="evidence" value="ECO:0007669"/>
    <property type="project" value="TreeGrafter"/>
</dbReference>
<reference evidence="6" key="3">
    <citation type="journal article" date="2014" name="Genetics">
        <title>Maintaining two mating types: Structure of the mating type locus and its role in heterokaryosis in Podospora anserina.</title>
        <authorList>
            <person name="Grognet P."/>
            <person name="Bidard F."/>
            <person name="Kuchly C."/>
            <person name="Tong L.C.H."/>
            <person name="Coppin E."/>
            <person name="Benkhali J.A."/>
            <person name="Couloux A."/>
            <person name="Wincker P."/>
            <person name="Debuchy R."/>
            <person name="Silar P."/>
        </authorList>
    </citation>
    <scope>GENOME REANNOTATION</scope>
    <source>
        <strain evidence="6">S / ATCC MYA-4624 / DSM 980 / FGSC 10383</strain>
    </source>
</reference>
<reference evidence="5" key="4">
    <citation type="submission" date="2015-04" db="EMBL/GenBank/DDBJ databases">
        <title>Maintaining two mating types: Structure of the mating type locus and its role in heterokaryosis in Podospora anserina.</title>
        <authorList>
            <person name="Grognet P."/>
            <person name="Bidard F."/>
            <person name="Kuchly C."/>
            <person name="Chan Ho Tong L."/>
            <person name="Coppin E."/>
            <person name="Ait Benkhali J."/>
            <person name="Couloux A."/>
            <person name="Wincker P."/>
            <person name="Debuchy R."/>
            <person name="Silar P."/>
        </authorList>
    </citation>
    <scope>NUCLEOTIDE SEQUENCE</scope>
</reference>
<sequence>MSSGTDPSAARIVSVKPLVGLSSLPHLVYPILPPPLLLTCLTSHSGKQRRPLAQPSPVSYSLSSHSTQSNNPKIRIEYLTPDGQTRQWEAIHRTTTPKSSPGGVDSVHIIAVRSCSSDPSRKEILLEKQFRPPAGKVCIEFPAGLVDPNESIETCALRELREETGYVGEVMGKVGGSMVMFGSPASSAAKTVFIHATIDTGKPENQTPVAELEDGEFIEPFWVPLASLHSQIRRLAEEGFAIDSKVGIYAEGLEMGRSLNGA</sequence>
<dbReference type="GO" id="GO:0005829">
    <property type="term" value="C:cytosol"/>
    <property type="evidence" value="ECO:0007669"/>
    <property type="project" value="TreeGrafter"/>
</dbReference>
<dbReference type="eggNOG" id="KOG3041">
    <property type="taxonomic scope" value="Eukaryota"/>
</dbReference>
<dbReference type="GeneID" id="6187737"/>
<dbReference type="EMBL" id="CU633454">
    <property type="protein sequence ID" value="CAP61559.1"/>
    <property type="molecule type" value="Genomic_DNA"/>
</dbReference>
<dbReference type="VEuPathDB" id="FungiDB:PODANS_4_1650"/>
<dbReference type="GO" id="GO:0047631">
    <property type="term" value="F:ADP-ribose diphosphatase activity"/>
    <property type="evidence" value="ECO:0007669"/>
    <property type="project" value="TreeGrafter"/>
</dbReference>
<dbReference type="Proteomes" id="UP000001197">
    <property type="component" value="Chromosome 4"/>
</dbReference>
<dbReference type="PROSITE" id="PS00893">
    <property type="entry name" value="NUDIX_BOX"/>
    <property type="match status" value="1"/>
</dbReference>
<dbReference type="CDD" id="cd18888">
    <property type="entry name" value="NUDIX_ADPRase_Nudt5"/>
    <property type="match status" value="1"/>
</dbReference>
<reference evidence="4" key="2">
    <citation type="submission" date="2008-07" db="EMBL/GenBank/DDBJ databases">
        <authorList>
            <person name="Genoscope - CEA"/>
        </authorList>
    </citation>
    <scope>NUCLEOTIDE SEQUENCE</scope>
    <source>
        <strain evidence="4">S mat+</strain>
    </source>
</reference>
<keyword evidence="1" id="KW-0378">Hydrolase</keyword>
<reference evidence="4 6" key="1">
    <citation type="journal article" date="2008" name="Genome Biol.">
        <title>The genome sequence of the model ascomycete fungus Podospora anserina.</title>
        <authorList>
            <person name="Espagne E."/>
            <person name="Lespinet O."/>
            <person name="Malagnac F."/>
            <person name="Da Silva C."/>
            <person name="Jaillon O."/>
            <person name="Porcel B.M."/>
            <person name="Couloux A."/>
            <person name="Aury J.-M."/>
            <person name="Segurens B."/>
            <person name="Poulain J."/>
            <person name="Anthouard V."/>
            <person name="Grossetete S."/>
            <person name="Khalili H."/>
            <person name="Coppin E."/>
            <person name="Dequard-Chablat M."/>
            <person name="Picard M."/>
            <person name="Contamine V."/>
            <person name="Arnaise S."/>
            <person name="Bourdais A."/>
            <person name="Berteaux-Lecellier V."/>
            <person name="Gautheret D."/>
            <person name="de Vries R.P."/>
            <person name="Battaglia E."/>
            <person name="Coutinho P.M."/>
            <person name="Danchin E.G.J."/>
            <person name="Henrissat B."/>
            <person name="El Khoury R."/>
            <person name="Sainsard-Chanet A."/>
            <person name="Boivin A."/>
            <person name="Pinan-Lucarre B."/>
            <person name="Sellem C.H."/>
            <person name="Debuchy R."/>
            <person name="Wincker P."/>
            <person name="Weissenbach J."/>
            <person name="Silar P."/>
        </authorList>
    </citation>
    <scope>NUCLEOTIDE SEQUENCE [LARGE SCALE GENOMIC DNA]</scope>
    <source>
        <strain evidence="6">S / ATCC MYA-4624 / DSM 980 / FGSC 10383</strain>
        <strain evidence="4">S mat+</strain>
    </source>
</reference>
<dbReference type="PROSITE" id="PS51462">
    <property type="entry name" value="NUDIX"/>
    <property type="match status" value="1"/>
</dbReference>
<dbReference type="KEGG" id="pan:PODANSg799"/>
<evidence type="ECO:0000313" key="6">
    <source>
        <dbReference type="Proteomes" id="UP000001197"/>
    </source>
</evidence>